<organism evidence="1 2">
    <name type="scientific">Roseofilum reptotaenium AO1-A</name>
    <dbReference type="NCBI Taxonomy" id="1925591"/>
    <lineage>
        <taxon>Bacteria</taxon>
        <taxon>Bacillati</taxon>
        <taxon>Cyanobacteriota</taxon>
        <taxon>Cyanophyceae</taxon>
        <taxon>Desertifilales</taxon>
        <taxon>Desertifilaceae</taxon>
        <taxon>Roseofilum</taxon>
    </lineage>
</organism>
<accession>A0A1L9QX11</accession>
<dbReference type="SUPFAM" id="SSF53335">
    <property type="entry name" value="S-adenosyl-L-methionine-dependent methyltransferases"/>
    <property type="match status" value="1"/>
</dbReference>
<gene>
    <name evidence="1" type="ORF">BI308_01570</name>
</gene>
<protein>
    <submittedName>
        <fullName evidence="1">S-adenosylmethionine--diacylglycerol 3-amino-3-carboxypropyl transferase</fullName>
    </submittedName>
</protein>
<dbReference type="InterPro" id="IPR021829">
    <property type="entry name" value="DUF3419"/>
</dbReference>
<name>A0A1L9QX11_9CYAN</name>
<dbReference type="GO" id="GO:0016740">
    <property type="term" value="F:transferase activity"/>
    <property type="evidence" value="ECO:0007669"/>
    <property type="project" value="UniProtKB-KW"/>
</dbReference>
<reference evidence="1" key="1">
    <citation type="submission" date="2016-10" db="EMBL/GenBank/DDBJ databases">
        <title>CRISPR-Cas defence system in Roseofilum reptotaenium: evidence of a bacteriophage-cyanobacterium arms race in the coral black band disease.</title>
        <authorList>
            <person name="Buerger P."/>
            <person name="Wood-Charlson E.M."/>
            <person name="Weynberg K.D."/>
            <person name="Willis B."/>
            <person name="Van Oppen M.J."/>
        </authorList>
    </citation>
    <scope>NUCLEOTIDE SEQUENCE [LARGE SCALE GENOMIC DNA]</scope>
    <source>
        <strain evidence="1">AO1-A</strain>
    </source>
</reference>
<evidence type="ECO:0000313" key="1">
    <source>
        <dbReference type="EMBL" id="OJJ27204.1"/>
    </source>
</evidence>
<dbReference type="EMBL" id="MLAW01000002">
    <property type="protein sequence ID" value="OJJ27204.1"/>
    <property type="molecule type" value="Genomic_DNA"/>
</dbReference>
<proteinExistence type="predicted"/>
<dbReference type="STRING" id="1925591.BI308_01570"/>
<dbReference type="Pfam" id="PF11899">
    <property type="entry name" value="DUF3419"/>
    <property type="match status" value="1"/>
</dbReference>
<evidence type="ECO:0000313" key="2">
    <source>
        <dbReference type="Proteomes" id="UP000183940"/>
    </source>
</evidence>
<dbReference type="PANTHER" id="PTHR47473">
    <property type="entry name" value="BTA1P"/>
    <property type="match status" value="1"/>
</dbReference>
<keyword evidence="1" id="KW-0808">Transferase</keyword>
<dbReference type="Proteomes" id="UP000183940">
    <property type="component" value="Unassembled WGS sequence"/>
</dbReference>
<comment type="caution">
    <text evidence="1">The sequence shown here is derived from an EMBL/GenBank/DDBJ whole genome shotgun (WGS) entry which is preliminary data.</text>
</comment>
<dbReference type="PANTHER" id="PTHR47473:SF1">
    <property type="entry name" value="METHYLTRANSFERASE DOMAIN-CONTAINING PROTEIN"/>
    <property type="match status" value="1"/>
</dbReference>
<dbReference type="AlphaFoldDB" id="A0A1L9QX11"/>
<keyword evidence="2" id="KW-1185">Reference proteome</keyword>
<dbReference type="InterPro" id="IPR029063">
    <property type="entry name" value="SAM-dependent_MTases_sf"/>
</dbReference>
<sequence>MSSEIEERAQFSQIRYGQCWEDADILLEGLAIQPGDTCLSIASAGDNTLALLTRSPERVIALDLSLAQLACLELRVAAYRCLTHPELLFLMGSATETTEPTSRQTLYQRCRPHLSPTVQQFWGDRPQLIAMGIGNSGKFERYFEIFRRYILPLVHGKKQIDQLLQGGILEERQLFYNQVWNSRRWRWMFRLFFSRTVMGNLGRDPSFFQYVNANVAERIFDRAEYALTQLNPADNPYLQWILTGHHTTALPYALRPEHFDTIRANLDRLEWHQCSVEAFLDQLPNQTIDRYNLSDMFEYMSLESYHQILEQLIQKGRKGGRLAYWNLLVPRHCSPEWSSQIRPLSDLAHHLYDQDKAFFYSAFHVEEIV</sequence>